<organism evidence="1 2">
    <name type="scientific">Dyadobacter subterraneus</name>
    <dbReference type="NCBI Taxonomy" id="2773304"/>
    <lineage>
        <taxon>Bacteria</taxon>
        <taxon>Pseudomonadati</taxon>
        <taxon>Bacteroidota</taxon>
        <taxon>Cytophagia</taxon>
        <taxon>Cytophagales</taxon>
        <taxon>Spirosomataceae</taxon>
        <taxon>Dyadobacter</taxon>
    </lineage>
</organism>
<keyword evidence="2" id="KW-1185">Reference proteome</keyword>
<evidence type="ECO:0000313" key="2">
    <source>
        <dbReference type="Proteomes" id="UP000634134"/>
    </source>
</evidence>
<name>A0ABR9W9V8_9BACT</name>
<dbReference type="Proteomes" id="UP000634134">
    <property type="component" value="Unassembled WGS sequence"/>
</dbReference>
<dbReference type="InterPro" id="IPR011051">
    <property type="entry name" value="RmlC_Cupin_sf"/>
</dbReference>
<dbReference type="SUPFAM" id="SSF51182">
    <property type="entry name" value="RmlC-like cupins"/>
    <property type="match status" value="1"/>
</dbReference>
<evidence type="ECO:0000313" key="1">
    <source>
        <dbReference type="EMBL" id="MBE9461716.1"/>
    </source>
</evidence>
<dbReference type="InterPro" id="IPR014710">
    <property type="entry name" value="RmlC-like_jellyroll"/>
</dbReference>
<accession>A0ABR9W9V8</accession>
<gene>
    <name evidence="1" type="ORF">IEE83_07460</name>
</gene>
<dbReference type="Gene3D" id="2.60.120.10">
    <property type="entry name" value="Jelly Rolls"/>
    <property type="match status" value="1"/>
</dbReference>
<reference evidence="2" key="1">
    <citation type="submission" date="2023-07" db="EMBL/GenBank/DDBJ databases">
        <title>Dyadobacter sp. nov 'subterranea' isolated from contaminted grondwater.</title>
        <authorList>
            <person name="Szabo I."/>
            <person name="Al-Omari J."/>
            <person name="Szerdahelyi S.G."/>
            <person name="Rado J."/>
        </authorList>
    </citation>
    <scope>NUCLEOTIDE SEQUENCE [LARGE SCALE GENOMIC DNA]</scope>
    <source>
        <strain evidence="2">UP-52</strain>
    </source>
</reference>
<sequence length="132" mass="14605">MEIKTNQATKNRPEGDRVIDAPYVFIDIPGFVEQLKSEKSWEKNDRNGITVFKSSGMTIVITALKSGAVLDHKGLNEFFTLQVMQGEIQTETDGKTIQSVQGQVAVFHPNMAHTILALSDSVLMLTTYVCNS</sequence>
<dbReference type="EMBL" id="JACYGY010000001">
    <property type="protein sequence ID" value="MBE9461716.1"/>
    <property type="molecule type" value="Genomic_DNA"/>
</dbReference>
<comment type="caution">
    <text evidence="1">The sequence shown here is derived from an EMBL/GenBank/DDBJ whole genome shotgun (WGS) entry which is preliminary data.</text>
</comment>
<protein>
    <recommendedName>
        <fullName evidence="3">Cupin domain-containing protein</fullName>
    </recommendedName>
</protein>
<dbReference type="RefSeq" id="WP_194119975.1">
    <property type="nucleotide sequence ID" value="NZ_JACYGY010000001.1"/>
</dbReference>
<evidence type="ECO:0008006" key="3">
    <source>
        <dbReference type="Google" id="ProtNLM"/>
    </source>
</evidence>
<proteinExistence type="predicted"/>